<dbReference type="EMBL" id="JARKIB010000126">
    <property type="protein sequence ID" value="KAJ7735461.1"/>
    <property type="molecule type" value="Genomic_DNA"/>
</dbReference>
<comment type="caution">
    <text evidence="1">The sequence shown here is derived from an EMBL/GenBank/DDBJ whole genome shotgun (WGS) entry which is preliminary data.</text>
</comment>
<dbReference type="Proteomes" id="UP001215598">
    <property type="component" value="Unassembled WGS sequence"/>
</dbReference>
<evidence type="ECO:0000313" key="1">
    <source>
        <dbReference type="EMBL" id="KAJ7735461.1"/>
    </source>
</evidence>
<evidence type="ECO:0000313" key="2">
    <source>
        <dbReference type="Proteomes" id="UP001215598"/>
    </source>
</evidence>
<proteinExistence type="predicted"/>
<keyword evidence="2" id="KW-1185">Reference proteome</keyword>
<sequence length="223" mass="24186">MSLISKPDSPRGKRIHTRSPSRFCVRIQRHRASVSFGWSPPLRHADSGTIQHCPQVCNWPLIIALAPFLESLESCTVERLPNPAAGEILAPARPSPYPTCARADSRTLPRIPRVSNPSSASLRRTHPSLATTGRAGNAAAVNARAIYVLLDTRAPSLGVEHVHAPLLSLAWTPMFHARSGLDQCFGIRAVTHLPVALLSVPKTLNSILIELIRVNVEPPVVAL</sequence>
<protein>
    <submittedName>
        <fullName evidence="1">Uncharacterized protein</fullName>
    </submittedName>
</protein>
<name>A0AAD7MWR9_9AGAR</name>
<gene>
    <name evidence="1" type="ORF">B0H16DRAFT_1892231</name>
</gene>
<reference evidence="1" key="1">
    <citation type="submission" date="2023-03" db="EMBL/GenBank/DDBJ databases">
        <title>Massive genome expansion in bonnet fungi (Mycena s.s.) driven by repeated elements and novel gene families across ecological guilds.</title>
        <authorList>
            <consortium name="Lawrence Berkeley National Laboratory"/>
            <person name="Harder C.B."/>
            <person name="Miyauchi S."/>
            <person name="Viragh M."/>
            <person name="Kuo A."/>
            <person name="Thoen E."/>
            <person name="Andreopoulos B."/>
            <person name="Lu D."/>
            <person name="Skrede I."/>
            <person name="Drula E."/>
            <person name="Henrissat B."/>
            <person name="Morin E."/>
            <person name="Kohler A."/>
            <person name="Barry K."/>
            <person name="LaButti K."/>
            <person name="Morin E."/>
            <person name="Salamov A."/>
            <person name="Lipzen A."/>
            <person name="Mereny Z."/>
            <person name="Hegedus B."/>
            <person name="Baldrian P."/>
            <person name="Stursova M."/>
            <person name="Weitz H."/>
            <person name="Taylor A."/>
            <person name="Grigoriev I.V."/>
            <person name="Nagy L.G."/>
            <person name="Martin F."/>
            <person name="Kauserud H."/>
        </authorList>
    </citation>
    <scope>NUCLEOTIDE SEQUENCE</scope>
    <source>
        <strain evidence="1">CBHHK182m</strain>
    </source>
</reference>
<organism evidence="1 2">
    <name type="scientific">Mycena metata</name>
    <dbReference type="NCBI Taxonomy" id="1033252"/>
    <lineage>
        <taxon>Eukaryota</taxon>
        <taxon>Fungi</taxon>
        <taxon>Dikarya</taxon>
        <taxon>Basidiomycota</taxon>
        <taxon>Agaricomycotina</taxon>
        <taxon>Agaricomycetes</taxon>
        <taxon>Agaricomycetidae</taxon>
        <taxon>Agaricales</taxon>
        <taxon>Marasmiineae</taxon>
        <taxon>Mycenaceae</taxon>
        <taxon>Mycena</taxon>
    </lineage>
</organism>
<accession>A0AAD7MWR9</accession>
<dbReference type="AlphaFoldDB" id="A0AAD7MWR9"/>